<evidence type="ECO:0000313" key="13">
    <source>
        <dbReference type="EMBL" id="CCI52504.1"/>
    </source>
</evidence>
<keyword evidence="14" id="KW-1185">Reference proteome</keyword>
<dbReference type="SMART" id="SM00228">
    <property type="entry name" value="PDZ"/>
    <property type="match status" value="1"/>
</dbReference>
<keyword evidence="7" id="KW-0862">Zinc</keyword>
<comment type="subcellular location">
    <subcellularLocation>
        <location evidence="2">Membrane</location>
        <topology evidence="2">Multi-pass membrane protein</topology>
    </subcellularLocation>
</comment>
<dbReference type="PANTHER" id="PTHR42837:SF2">
    <property type="entry name" value="MEMBRANE METALLOPROTEASE ARASP2, CHLOROPLASTIC-RELATED"/>
    <property type="match status" value="1"/>
</dbReference>
<keyword evidence="9" id="KW-0482">Metalloprotease</keyword>
<feature type="domain" description="PDZ" evidence="12">
    <location>
        <begin position="149"/>
        <end position="234"/>
    </location>
</feature>
<keyword evidence="8 11" id="KW-1133">Transmembrane helix</keyword>
<name>A0A077M7H2_9MICO</name>
<dbReference type="InterPro" id="IPR008915">
    <property type="entry name" value="Peptidase_M50"/>
</dbReference>
<dbReference type="GO" id="GO:0004222">
    <property type="term" value="F:metalloendopeptidase activity"/>
    <property type="evidence" value="ECO:0007669"/>
    <property type="project" value="InterPro"/>
</dbReference>
<evidence type="ECO:0000256" key="8">
    <source>
        <dbReference type="ARBA" id="ARBA00022989"/>
    </source>
</evidence>
<dbReference type="PANTHER" id="PTHR42837">
    <property type="entry name" value="REGULATOR OF SIGMA-E PROTEASE RSEP"/>
    <property type="match status" value="1"/>
</dbReference>
<dbReference type="InterPro" id="IPR001478">
    <property type="entry name" value="PDZ"/>
</dbReference>
<evidence type="ECO:0000256" key="1">
    <source>
        <dbReference type="ARBA" id="ARBA00001947"/>
    </source>
</evidence>
<dbReference type="Pfam" id="PF17820">
    <property type="entry name" value="PDZ_6"/>
    <property type="match status" value="1"/>
</dbReference>
<dbReference type="EMBL" id="CAJC01000090">
    <property type="protein sequence ID" value="CCI52504.1"/>
    <property type="molecule type" value="Genomic_DNA"/>
</dbReference>
<dbReference type="InterPro" id="IPR041489">
    <property type="entry name" value="PDZ_6"/>
</dbReference>
<accession>A0A077M7H2</accession>
<dbReference type="AlphaFoldDB" id="A0A077M7H2"/>
<dbReference type="Gene3D" id="2.30.42.10">
    <property type="match status" value="1"/>
</dbReference>
<keyword evidence="4" id="KW-0645">Protease</keyword>
<comment type="cofactor">
    <cofactor evidence="1">
        <name>Zn(2+)</name>
        <dbReference type="ChEBI" id="CHEBI:29105"/>
    </cofactor>
</comment>
<evidence type="ECO:0000256" key="4">
    <source>
        <dbReference type="ARBA" id="ARBA00022670"/>
    </source>
</evidence>
<sequence>MLYLLGVLLVVLGVGLSIGLHEIGHLVPAKKFGVRVPQYMVGFGPTLWSTKRGETEYGVKAIPLGGYIRMIGMFPPRRGEDPNRIRVSSTGRLTQLMDEARDQSLSEVLPGDEDRVFYELSVPKKVTIMLGGPTMNLLIAVVVFTGLFTLHGISQTSPVLQSVSKCVDISAAATSTRTSCTADMPLAPANAAGLQPGDRVVSINGVALSTWDDARGLIRANAGKPINLVVERGGQQLSLTATPMAVQLPIYDKYGAEKTDGDGTVLTEQAGFLGAAGTPMVVRQPLSAVPGLIGEQLWQTAGIIVNLPQKMVGVAKAAFSDEKRDINGPISVVGVGRVAGEVAATDRIPSAADKGIVLLSMLGSLNIALFVFNLIPLLPLDGGHVAGALWEGLKRRLYAVAGKSDPGPVDVTKALPLAYAVASLLIVMSALLMYADIVNPIKLPG</sequence>
<dbReference type="SUPFAM" id="SSF50156">
    <property type="entry name" value="PDZ domain-like"/>
    <property type="match status" value="1"/>
</dbReference>
<dbReference type="CDD" id="cd23081">
    <property type="entry name" value="cpPDZ_EcRseP-like"/>
    <property type="match status" value="1"/>
</dbReference>
<dbReference type="RefSeq" id="WP_048548886.1">
    <property type="nucleotide sequence ID" value="NZ_HF571038.1"/>
</dbReference>
<feature type="transmembrane region" description="Helical" evidence="11">
    <location>
        <begin position="128"/>
        <end position="150"/>
    </location>
</feature>
<evidence type="ECO:0000256" key="7">
    <source>
        <dbReference type="ARBA" id="ARBA00022833"/>
    </source>
</evidence>
<evidence type="ECO:0000256" key="10">
    <source>
        <dbReference type="ARBA" id="ARBA00023136"/>
    </source>
</evidence>
<dbReference type="InterPro" id="IPR036034">
    <property type="entry name" value="PDZ_sf"/>
</dbReference>
<comment type="caution">
    <text evidence="13">The sequence shown here is derived from an EMBL/GenBank/DDBJ whole genome shotgun (WGS) entry which is preliminary data.</text>
</comment>
<reference evidence="13 14" key="1">
    <citation type="journal article" date="2013" name="ISME J.">
        <title>A metabolic model for members of the genus Tetrasphaera involved in enhanced biological phosphorus removal.</title>
        <authorList>
            <person name="Kristiansen R."/>
            <person name="Nguyen H.T.T."/>
            <person name="Saunders A.M."/>
            <person name="Nielsen J.L."/>
            <person name="Wimmer R."/>
            <person name="Le V.Q."/>
            <person name="McIlroy S.J."/>
            <person name="Petrovski S."/>
            <person name="Seviour R.J."/>
            <person name="Calteau A."/>
            <person name="Nielsen K.L."/>
            <person name="Nielsen P.H."/>
        </authorList>
    </citation>
    <scope>NUCLEOTIDE SEQUENCE [LARGE SCALE GENOMIC DNA]</scope>
    <source>
        <strain evidence="13 14">Ben 74</strain>
    </source>
</reference>
<dbReference type="GO" id="GO:0006508">
    <property type="term" value="P:proteolysis"/>
    <property type="evidence" value="ECO:0007669"/>
    <property type="project" value="UniProtKB-KW"/>
</dbReference>
<evidence type="ECO:0000256" key="11">
    <source>
        <dbReference type="SAM" id="Phobius"/>
    </source>
</evidence>
<keyword evidence="5 11" id="KW-0812">Transmembrane</keyword>
<dbReference type="Pfam" id="PF02163">
    <property type="entry name" value="Peptidase_M50"/>
    <property type="match status" value="1"/>
</dbReference>
<comment type="similarity">
    <text evidence="3">Belongs to the peptidase M50B family.</text>
</comment>
<organism evidence="13 14">
    <name type="scientific">Nostocoides jenkinsii Ben 74</name>
    <dbReference type="NCBI Taxonomy" id="1193518"/>
    <lineage>
        <taxon>Bacteria</taxon>
        <taxon>Bacillati</taxon>
        <taxon>Actinomycetota</taxon>
        <taxon>Actinomycetes</taxon>
        <taxon>Micrococcales</taxon>
        <taxon>Intrasporangiaceae</taxon>
        <taxon>Nostocoides</taxon>
    </lineage>
</organism>
<dbReference type="GO" id="GO:0016020">
    <property type="term" value="C:membrane"/>
    <property type="evidence" value="ECO:0007669"/>
    <property type="project" value="UniProtKB-SubCell"/>
</dbReference>
<evidence type="ECO:0000256" key="9">
    <source>
        <dbReference type="ARBA" id="ARBA00023049"/>
    </source>
</evidence>
<gene>
    <name evidence="13" type="ORF">BN13_180027</name>
</gene>
<keyword evidence="10 11" id="KW-0472">Membrane</keyword>
<dbReference type="CDD" id="cd06163">
    <property type="entry name" value="S2P-M50_PDZ_RseP-like"/>
    <property type="match status" value="1"/>
</dbReference>
<dbReference type="Proteomes" id="UP000035720">
    <property type="component" value="Unassembled WGS sequence"/>
</dbReference>
<dbReference type="InterPro" id="IPR004387">
    <property type="entry name" value="Pept_M50_Zn"/>
</dbReference>
<evidence type="ECO:0000256" key="2">
    <source>
        <dbReference type="ARBA" id="ARBA00004141"/>
    </source>
</evidence>
<dbReference type="EC" id="3.4.24.-" evidence="13"/>
<feature type="transmembrane region" description="Helical" evidence="11">
    <location>
        <begin position="356"/>
        <end position="375"/>
    </location>
</feature>
<evidence type="ECO:0000256" key="5">
    <source>
        <dbReference type="ARBA" id="ARBA00022692"/>
    </source>
</evidence>
<protein>
    <submittedName>
        <fullName evidence="13">Putative enzyme</fullName>
        <ecNumber evidence="13">3.4.24.-</ecNumber>
    </submittedName>
</protein>
<evidence type="ECO:0000313" key="14">
    <source>
        <dbReference type="Proteomes" id="UP000035720"/>
    </source>
</evidence>
<proteinExistence type="inferred from homology"/>
<keyword evidence="6 13" id="KW-0378">Hydrolase</keyword>
<evidence type="ECO:0000256" key="3">
    <source>
        <dbReference type="ARBA" id="ARBA00007931"/>
    </source>
</evidence>
<evidence type="ECO:0000256" key="6">
    <source>
        <dbReference type="ARBA" id="ARBA00022801"/>
    </source>
</evidence>
<dbReference type="STRING" id="1193518.BN13_180027"/>
<feature type="transmembrane region" description="Helical" evidence="11">
    <location>
        <begin position="417"/>
        <end position="435"/>
    </location>
</feature>
<evidence type="ECO:0000259" key="12">
    <source>
        <dbReference type="SMART" id="SM00228"/>
    </source>
</evidence>